<dbReference type="AlphaFoldDB" id="A0A2Z5ZKE1"/>
<evidence type="ECO:0000313" key="4">
    <source>
        <dbReference type="Proteomes" id="UP000032670"/>
    </source>
</evidence>
<dbReference type="EMBL" id="BAMX01000037">
    <property type="protein sequence ID" value="GAN67058.1"/>
    <property type="molecule type" value="Genomic_DNA"/>
</dbReference>
<name>A0A2Z5ZKE1_9PROT</name>
<keyword evidence="2" id="KW-0418">Kinase</keyword>
<dbReference type="Pfam" id="PF03929">
    <property type="entry name" value="PepSY_TM"/>
    <property type="match status" value="1"/>
</dbReference>
<dbReference type="EMBL" id="AP018515">
    <property type="protein sequence ID" value="BBC81234.1"/>
    <property type="molecule type" value="Genomic_DNA"/>
</dbReference>
<dbReference type="STRING" id="1231341.Abor_037_004"/>
<keyword evidence="1" id="KW-1133">Transmembrane helix</keyword>
<feature type="transmembrane region" description="Helical" evidence="1">
    <location>
        <begin position="140"/>
        <end position="170"/>
    </location>
</feature>
<feature type="transmembrane region" description="Helical" evidence="1">
    <location>
        <begin position="466"/>
        <end position="486"/>
    </location>
</feature>
<proteinExistence type="predicted"/>
<organism evidence="2 5">
    <name type="scientific">Acetobacter orientalis</name>
    <dbReference type="NCBI Taxonomy" id="146474"/>
    <lineage>
        <taxon>Bacteria</taxon>
        <taxon>Pseudomonadati</taxon>
        <taxon>Pseudomonadota</taxon>
        <taxon>Alphaproteobacteria</taxon>
        <taxon>Acetobacterales</taxon>
        <taxon>Acetobacteraceae</taxon>
        <taxon>Acetobacter</taxon>
    </lineage>
</organism>
<keyword evidence="1" id="KW-0472">Membrane</keyword>
<keyword evidence="1" id="KW-0812">Transmembrane</keyword>
<feature type="transmembrane region" description="Helical" evidence="1">
    <location>
        <begin position="335"/>
        <end position="357"/>
    </location>
</feature>
<dbReference type="PANTHER" id="PTHR34219">
    <property type="entry name" value="IRON-REGULATED INNER MEMBRANE PROTEIN-RELATED"/>
    <property type="match status" value="1"/>
</dbReference>
<gene>
    <name evidence="3" type="ORF">Abor_037_004</name>
    <name evidence="2" type="ORF">AcetOrient_orf04389</name>
</gene>
<dbReference type="Proteomes" id="UP000270034">
    <property type="component" value="Chromosome"/>
</dbReference>
<reference evidence="3 4" key="1">
    <citation type="submission" date="2012-11" db="EMBL/GenBank/DDBJ databases">
        <title>Whole genome sequence of Acetobacter orientalis 21F-2.</title>
        <authorList>
            <person name="Azuma Y."/>
            <person name="Higashiura N."/>
            <person name="Hirakawa H."/>
            <person name="Matsushita K."/>
        </authorList>
    </citation>
    <scope>NUCLEOTIDE SEQUENCE [LARGE SCALE GENOMIC DNA]</scope>
    <source>
        <strain evidence="3 4">21F-2</strain>
    </source>
</reference>
<dbReference type="Proteomes" id="UP000032670">
    <property type="component" value="Unassembled WGS sequence"/>
</dbReference>
<evidence type="ECO:0000313" key="5">
    <source>
        <dbReference type="Proteomes" id="UP000270034"/>
    </source>
</evidence>
<keyword evidence="2" id="KW-0808">Transferase</keyword>
<dbReference type="PANTHER" id="PTHR34219:SF4">
    <property type="entry name" value="PEPSY DOMAIN-CONTAINING PROTEIN"/>
    <property type="match status" value="1"/>
</dbReference>
<feature type="transmembrane region" description="Helical" evidence="1">
    <location>
        <begin position="369"/>
        <end position="392"/>
    </location>
</feature>
<feature type="transmembrane region" description="Helical" evidence="1">
    <location>
        <begin position="412"/>
        <end position="429"/>
    </location>
</feature>
<keyword evidence="4" id="KW-1185">Reference proteome</keyword>
<sequence length="494" mass="54716">MSSSPNTRETFRLHMGWLHSWLGLLAGLVLTCIFATGTLSVFDTEITHWMQPEIPLTAPPTLTAPALTHAATLLQNDEAKGTFPFLLLPSRRDPVLRVLNYNGHAFIGPALAADGHIFPARQTAGGQFFFNFHFTLYSGVFVGSTLVCLLGLLLLVVAGAGIAIHIKALWPNLVVVRPFAAKPRAWLDAHLLTGVLFFPFLIMITYTGTVILARAIFPTHPFVQHHIATSLPQKSRPRVAPSAKPSPIPPLLPLVEQAKTLLHTSDCRFILFSSTEIQIFENDEDTLFANKSTAIFSRADGHFLRVEEKNSASAQARGLMQGLHFARFSSFLLRWLYFASGLACTTMMAAGLVLFFIKRRKHSSRHIAFRLGEGLTMSTITGLTAATLSYFLANRLLPSTLPARTGPETATFFMVWAFFSVHALLYSLLHRPINGWRIQCLAVVILSLSLPCIDLFTITHDWLNNYGLYCSVYALAFLCATIAFIAHQKLKEKI</sequence>
<feature type="transmembrane region" description="Helical" evidence="1">
    <location>
        <begin position="441"/>
        <end position="460"/>
    </location>
</feature>
<evidence type="ECO:0000313" key="3">
    <source>
        <dbReference type="EMBL" id="GAN67058.1"/>
    </source>
</evidence>
<dbReference type="GeneID" id="76205192"/>
<evidence type="ECO:0000256" key="1">
    <source>
        <dbReference type="SAM" id="Phobius"/>
    </source>
</evidence>
<evidence type="ECO:0000313" key="2">
    <source>
        <dbReference type="EMBL" id="BBC81234.1"/>
    </source>
</evidence>
<protein>
    <submittedName>
        <fullName evidence="2">Putative aspartate kinase</fullName>
    </submittedName>
</protein>
<accession>A0A0D6NN58</accession>
<feature type="transmembrane region" description="Helical" evidence="1">
    <location>
        <begin position="191"/>
        <end position="217"/>
    </location>
</feature>
<dbReference type="RefSeq" id="WP_126621367.1">
    <property type="nucleotide sequence ID" value="NZ_BAMX01000037.1"/>
</dbReference>
<dbReference type="GO" id="GO:0016301">
    <property type="term" value="F:kinase activity"/>
    <property type="evidence" value="ECO:0007669"/>
    <property type="project" value="UniProtKB-KW"/>
</dbReference>
<feature type="transmembrane region" description="Helical" evidence="1">
    <location>
        <begin position="21"/>
        <end position="42"/>
    </location>
</feature>
<reference evidence="2 5" key="2">
    <citation type="submission" date="2018-02" db="EMBL/GenBank/DDBJ databases">
        <title>Acetobacter orientalis genome.</title>
        <authorList>
            <person name="Nakashima N."/>
            <person name="Tamura T."/>
        </authorList>
    </citation>
    <scope>NUCLEOTIDE SEQUENCE [LARGE SCALE GENOMIC DNA]</scope>
    <source>
        <strain evidence="2 5">FAN1</strain>
    </source>
</reference>
<accession>A0A2Z5ZKE1</accession>
<dbReference type="InterPro" id="IPR005625">
    <property type="entry name" value="PepSY-ass_TM"/>
</dbReference>
<dbReference type="KEGG" id="aot:AcetOri_orf04389"/>